<name>A0ABN1DJ48_9GAMM</name>
<evidence type="ECO:0008006" key="4">
    <source>
        <dbReference type="Google" id="ProtNLM"/>
    </source>
</evidence>
<comment type="caution">
    <text evidence="2">The sequence shown here is derived from an EMBL/GenBank/DDBJ whole genome shotgun (WGS) entry which is preliminary data.</text>
</comment>
<organism evidence="2 3">
    <name type="scientific">Rheinheimera aquimaris</name>
    <dbReference type="NCBI Taxonomy" id="412437"/>
    <lineage>
        <taxon>Bacteria</taxon>
        <taxon>Pseudomonadati</taxon>
        <taxon>Pseudomonadota</taxon>
        <taxon>Gammaproteobacteria</taxon>
        <taxon>Chromatiales</taxon>
        <taxon>Chromatiaceae</taxon>
        <taxon>Rheinheimera</taxon>
    </lineage>
</organism>
<evidence type="ECO:0000313" key="3">
    <source>
        <dbReference type="Proteomes" id="UP001501169"/>
    </source>
</evidence>
<sequence>MKELTLNQVEEVSGGFICGGLCIAGAAFAAGALFGAGVTIGIMSER</sequence>
<keyword evidence="1" id="KW-0812">Transmembrane</keyword>
<reference evidence="2 3" key="1">
    <citation type="journal article" date="2019" name="Int. J. Syst. Evol. Microbiol.">
        <title>The Global Catalogue of Microorganisms (GCM) 10K type strain sequencing project: providing services to taxonomists for standard genome sequencing and annotation.</title>
        <authorList>
            <consortium name="The Broad Institute Genomics Platform"/>
            <consortium name="The Broad Institute Genome Sequencing Center for Infectious Disease"/>
            <person name="Wu L."/>
            <person name="Ma J."/>
        </authorList>
    </citation>
    <scope>NUCLEOTIDE SEQUENCE [LARGE SCALE GENOMIC DNA]</scope>
    <source>
        <strain evidence="2 3">JCM 14331</strain>
    </source>
</reference>
<keyword evidence="1" id="KW-1133">Transmembrane helix</keyword>
<evidence type="ECO:0000256" key="1">
    <source>
        <dbReference type="SAM" id="Phobius"/>
    </source>
</evidence>
<dbReference type="NCBIfam" id="TIGR03949">
    <property type="entry name" value="bact_IIb_cerein"/>
    <property type="match status" value="1"/>
</dbReference>
<accession>A0ABN1DJ48</accession>
<evidence type="ECO:0000313" key="2">
    <source>
        <dbReference type="EMBL" id="GAA0544774.1"/>
    </source>
</evidence>
<dbReference type="EMBL" id="BAAAEO010000002">
    <property type="protein sequence ID" value="GAA0544774.1"/>
    <property type="molecule type" value="Genomic_DNA"/>
</dbReference>
<protein>
    <recommendedName>
        <fullName evidence="4">Class IIb bacteriocin, lactobin A/cerein 7B family</fullName>
    </recommendedName>
</protein>
<dbReference type="InterPro" id="IPR023991">
    <property type="entry name" value="Bacteriocin_IIb_lactobn/cerein"/>
</dbReference>
<gene>
    <name evidence="2" type="ORF">GCM10009098_10380</name>
</gene>
<dbReference type="Proteomes" id="UP001501169">
    <property type="component" value="Unassembled WGS sequence"/>
</dbReference>
<feature type="transmembrane region" description="Helical" evidence="1">
    <location>
        <begin position="12"/>
        <end position="42"/>
    </location>
</feature>
<keyword evidence="3" id="KW-1185">Reference proteome</keyword>
<proteinExistence type="predicted"/>
<keyword evidence="1" id="KW-0472">Membrane</keyword>
<dbReference type="RefSeq" id="WP_226766060.1">
    <property type="nucleotide sequence ID" value="NZ_BAAAEO010000002.1"/>
</dbReference>